<keyword evidence="3" id="KW-1185">Reference proteome</keyword>
<feature type="region of interest" description="Disordered" evidence="1">
    <location>
        <begin position="38"/>
        <end position="82"/>
    </location>
</feature>
<protein>
    <submittedName>
        <fullName evidence="2">Uncharacterized protein</fullName>
    </submittedName>
</protein>
<feature type="compositionally biased region" description="Polar residues" evidence="1">
    <location>
        <begin position="38"/>
        <end position="52"/>
    </location>
</feature>
<feature type="compositionally biased region" description="Acidic residues" evidence="1">
    <location>
        <begin position="55"/>
        <end position="69"/>
    </location>
</feature>
<name>A0A445CNF2_ARAHY</name>
<evidence type="ECO:0000313" key="2">
    <source>
        <dbReference type="EMBL" id="RYR52461.1"/>
    </source>
</evidence>
<evidence type="ECO:0000313" key="3">
    <source>
        <dbReference type="Proteomes" id="UP000289738"/>
    </source>
</evidence>
<sequence>MCSVVISYHLSVFTLTDELAAYQLKWIMHTGHKVDVAQNNDRGFSQHHQSNWVGAEEDDEDDGDGDENEQYIQATPPYYEED</sequence>
<organism evidence="2 3">
    <name type="scientific">Arachis hypogaea</name>
    <name type="common">Peanut</name>
    <dbReference type="NCBI Taxonomy" id="3818"/>
    <lineage>
        <taxon>Eukaryota</taxon>
        <taxon>Viridiplantae</taxon>
        <taxon>Streptophyta</taxon>
        <taxon>Embryophyta</taxon>
        <taxon>Tracheophyta</taxon>
        <taxon>Spermatophyta</taxon>
        <taxon>Magnoliopsida</taxon>
        <taxon>eudicotyledons</taxon>
        <taxon>Gunneridae</taxon>
        <taxon>Pentapetalae</taxon>
        <taxon>rosids</taxon>
        <taxon>fabids</taxon>
        <taxon>Fabales</taxon>
        <taxon>Fabaceae</taxon>
        <taxon>Papilionoideae</taxon>
        <taxon>50 kb inversion clade</taxon>
        <taxon>dalbergioids sensu lato</taxon>
        <taxon>Dalbergieae</taxon>
        <taxon>Pterocarpus clade</taxon>
        <taxon>Arachis</taxon>
    </lineage>
</organism>
<dbReference type="Proteomes" id="UP000289738">
    <property type="component" value="Chromosome A06"/>
</dbReference>
<accession>A0A445CNF2</accession>
<dbReference type="AlphaFoldDB" id="A0A445CNF2"/>
<reference evidence="2 3" key="1">
    <citation type="submission" date="2019-01" db="EMBL/GenBank/DDBJ databases">
        <title>Sequencing of cultivated peanut Arachis hypogaea provides insights into genome evolution and oil improvement.</title>
        <authorList>
            <person name="Chen X."/>
        </authorList>
    </citation>
    <scope>NUCLEOTIDE SEQUENCE [LARGE SCALE GENOMIC DNA]</scope>
    <source>
        <strain evidence="3">cv. Fuhuasheng</strain>
        <tissue evidence="2">Leaves</tissue>
    </source>
</reference>
<gene>
    <name evidence="2" type="ORF">Ahy_A06g027374</name>
</gene>
<comment type="caution">
    <text evidence="2">The sequence shown here is derived from an EMBL/GenBank/DDBJ whole genome shotgun (WGS) entry which is preliminary data.</text>
</comment>
<evidence type="ECO:0000256" key="1">
    <source>
        <dbReference type="SAM" id="MobiDB-lite"/>
    </source>
</evidence>
<dbReference type="EMBL" id="SDMP01000006">
    <property type="protein sequence ID" value="RYR52461.1"/>
    <property type="molecule type" value="Genomic_DNA"/>
</dbReference>
<proteinExistence type="predicted"/>